<dbReference type="Proteomes" id="UP001597201">
    <property type="component" value="Unassembled WGS sequence"/>
</dbReference>
<proteinExistence type="predicted"/>
<keyword evidence="8" id="KW-1185">Reference proteome</keyword>
<dbReference type="PANTHER" id="PTHR37422:SF13">
    <property type="entry name" value="LIPOPOLYSACCHARIDE BIOSYNTHESIS PROTEIN PA4999-RELATED"/>
    <property type="match status" value="1"/>
</dbReference>
<feature type="transmembrane region" description="Helical" evidence="5">
    <location>
        <begin position="360"/>
        <end position="379"/>
    </location>
</feature>
<feature type="transmembrane region" description="Helical" evidence="5">
    <location>
        <begin position="205"/>
        <end position="223"/>
    </location>
</feature>
<dbReference type="InterPro" id="IPR007016">
    <property type="entry name" value="O-antigen_ligase-rel_domated"/>
</dbReference>
<evidence type="ECO:0000256" key="1">
    <source>
        <dbReference type="ARBA" id="ARBA00004141"/>
    </source>
</evidence>
<accession>A0ABW3XZD9</accession>
<organism evidence="7 8">
    <name type="scientific">Namhaeicola litoreus</name>
    <dbReference type="NCBI Taxonomy" id="1052145"/>
    <lineage>
        <taxon>Bacteria</taxon>
        <taxon>Pseudomonadati</taxon>
        <taxon>Bacteroidota</taxon>
        <taxon>Flavobacteriia</taxon>
        <taxon>Flavobacteriales</taxon>
        <taxon>Flavobacteriaceae</taxon>
        <taxon>Namhaeicola</taxon>
    </lineage>
</organism>
<dbReference type="PANTHER" id="PTHR37422">
    <property type="entry name" value="TEICHURONIC ACID BIOSYNTHESIS PROTEIN TUAE"/>
    <property type="match status" value="1"/>
</dbReference>
<dbReference type="InterPro" id="IPR051533">
    <property type="entry name" value="WaaL-like"/>
</dbReference>
<evidence type="ECO:0000256" key="2">
    <source>
        <dbReference type="ARBA" id="ARBA00022692"/>
    </source>
</evidence>
<gene>
    <name evidence="7" type="ORF">ACFQ39_04915</name>
</gene>
<feature type="transmembrane region" description="Helical" evidence="5">
    <location>
        <begin position="162"/>
        <end position="193"/>
    </location>
</feature>
<keyword evidence="3 5" id="KW-1133">Transmembrane helix</keyword>
<keyword evidence="4 5" id="KW-0472">Membrane</keyword>
<keyword evidence="7" id="KW-0436">Ligase</keyword>
<comment type="subcellular location">
    <subcellularLocation>
        <location evidence="1">Membrane</location>
        <topology evidence="1">Multi-pass membrane protein</topology>
    </subcellularLocation>
</comment>
<protein>
    <submittedName>
        <fullName evidence="7">O-antigen ligase family protein</fullName>
    </submittedName>
</protein>
<evidence type="ECO:0000256" key="3">
    <source>
        <dbReference type="ARBA" id="ARBA00022989"/>
    </source>
</evidence>
<evidence type="ECO:0000313" key="8">
    <source>
        <dbReference type="Proteomes" id="UP001597201"/>
    </source>
</evidence>
<evidence type="ECO:0000256" key="5">
    <source>
        <dbReference type="SAM" id="Phobius"/>
    </source>
</evidence>
<feature type="transmembrane region" description="Helical" evidence="5">
    <location>
        <begin position="41"/>
        <end position="58"/>
    </location>
</feature>
<feature type="transmembrane region" description="Helical" evidence="5">
    <location>
        <begin position="6"/>
        <end position="29"/>
    </location>
</feature>
<dbReference type="GO" id="GO:0016874">
    <property type="term" value="F:ligase activity"/>
    <property type="evidence" value="ECO:0007669"/>
    <property type="project" value="UniProtKB-KW"/>
</dbReference>
<dbReference type="Pfam" id="PF04932">
    <property type="entry name" value="Wzy_C"/>
    <property type="match status" value="1"/>
</dbReference>
<feature type="transmembrane region" description="Helical" evidence="5">
    <location>
        <begin position="99"/>
        <end position="117"/>
    </location>
</feature>
<sequence>MVYLILLTAFTSFEVHFVLFLLGIPFVFVPKSRLSKTAIQLSLTLVSIVLIGLVTSIFNQADFYDRLKDLLYFSKPILGLLLGYGLVKRINNIQFIFRTIILVALGFAIYHSLKILFHLNLSDVNVETIRKNGIDNLLELFALAILISSFKNSFFKVFKHEYFTFLATIIIGISFTLYFSRMMFVGIILLVLAFTGVAKLTKKGFSYFSVLLVAITLFYVYLFNAEIRRDEPGLQSFLYKMKIAPSEIFVPAEEINEKNHAELWDHWRAYEAHRAIDELNRKPLNYFFGKGFGSLIDLDFIAPVNEKGMRYIPHIHNGYIYVLYKTGIFALLIYLILLSFLYLQSYNKSDTLLKKNTQNLVAGIGLFFIFSSLITTGIYNEHEFYMFFLGGFLFHLQQKEKD</sequence>
<keyword evidence="2 5" id="KW-0812">Transmembrane</keyword>
<feature type="transmembrane region" description="Helical" evidence="5">
    <location>
        <begin position="70"/>
        <end position="87"/>
    </location>
</feature>
<feature type="domain" description="O-antigen ligase-related" evidence="6">
    <location>
        <begin position="167"/>
        <end position="335"/>
    </location>
</feature>
<evidence type="ECO:0000256" key="4">
    <source>
        <dbReference type="ARBA" id="ARBA00023136"/>
    </source>
</evidence>
<dbReference type="RefSeq" id="WP_377176871.1">
    <property type="nucleotide sequence ID" value="NZ_JBHTMY010000002.1"/>
</dbReference>
<dbReference type="EMBL" id="JBHTMY010000002">
    <property type="protein sequence ID" value="MFD1314946.1"/>
    <property type="molecule type" value="Genomic_DNA"/>
</dbReference>
<evidence type="ECO:0000313" key="7">
    <source>
        <dbReference type="EMBL" id="MFD1314946.1"/>
    </source>
</evidence>
<name>A0ABW3XZD9_9FLAO</name>
<evidence type="ECO:0000259" key="6">
    <source>
        <dbReference type="Pfam" id="PF04932"/>
    </source>
</evidence>
<reference evidence="8" key="1">
    <citation type="journal article" date="2019" name="Int. J. Syst. Evol. Microbiol.">
        <title>The Global Catalogue of Microorganisms (GCM) 10K type strain sequencing project: providing services to taxonomists for standard genome sequencing and annotation.</title>
        <authorList>
            <consortium name="The Broad Institute Genomics Platform"/>
            <consortium name="The Broad Institute Genome Sequencing Center for Infectious Disease"/>
            <person name="Wu L."/>
            <person name="Ma J."/>
        </authorList>
    </citation>
    <scope>NUCLEOTIDE SEQUENCE [LARGE SCALE GENOMIC DNA]</scope>
    <source>
        <strain evidence="8">CCUG 61485</strain>
    </source>
</reference>
<feature type="transmembrane region" description="Helical" evidence="5">
    <location>
        <begin position="137"/>
        <end position="155"/>
    </location>
</feature>
<feature type="transmembrane region" description="Helical" evidence="5">
    <location>
        <begin position="319"/>
        <end position="340"/>
    </location>
</feature>
<comment type="caution">
    <text evidence="7">The sequence shown here is derived from an EMBL/GenBank/DDBJ whole genome shotgun (WGS) entry which is preliminary data.</text>
</comment>